<dbReference type="InterPro" id="IPR036291">
    <property type="entry name" value="NAD(P)-bd_dom_sf"/>
</dbReference>
<dbReference type="EMBL" id="AP022610">
    <property type="protein sequence ID" value="BBZ26156.1"/>
    <property type="molecule type" value="Genomic_DNA"/>
</dbReference>
<dbReference type="InterPro" id="IPR014027">
    <property type="entry name" value="UDP-Glc/GDP-Man_DH_C"/>
</dbReference>
<organism evidence="12 13">
    <name type="scientific">Mycolicibacterium madagascariense</name>
    <dbReference type="NCBI Taxonomy" id="212765"/>
    <lineage>
        <taxon>Bacteria</taxon>
        <taxon>Bacillati</taxon>
        <taxon>Actinomycetota</taxon>
        <taxon>Actinomycetes</taxon>
        <taxon>Mycobacteriales</taxon>
        <taxon>Mycobacteriaceae</taxon>
        <taxon>Mycolicibacterium</taxon>
    </lineage>
</organism>
<gene>
    <name evidence="12" type="ORF">MMAD_04510</name>
</gene>
<dbReference type="Pfam" id="PF03721">
    <property type="entry name" value="UDPG_MGDP_dh_N"/>
    <property type="match status" value="1"/>
</dbReference>
<evidence type="ECO:0000259" key="11">
    <source>
        <dbReference type="SMART" id="SM00984"/>
    </source>
</evidence>
<protein>
    <recommendedName>
        <fullName evidence="3 7">UDP-glucose 6-dehydrogenase</fullName>
        <ecNumber evidence="3 7">1.1.1.22</ecNumber>
    </recommendedName>
</protein>
<evidence type="ECO:0000256" key="6">
    <source>
        <dbReference type="ARBA" id="ARBA00047473"/>
    </source>
</evidence>
<keyword evidence="5 7" id="KW-0520">NAD</keyword>
<evidence type="ECO:0000256" key="8">
    <source>
        <dbReference type="PIRSR" id="PIRSR500134-1"/>
    </source>
</evidence>
<dbReference type="SUPFAM" id="SSF48179">
    <property type="entry name" value="6-phosphogluconate dehydrogenase C-terminal domain-like"/>
    <property type="match status" value="1"/>
</dbReference>
<evidence type="ECO:0000256" key="4">
    <source>
        <dbReference type="ARBA" id="ARBA00023002"/>
    </source>
</evidence>
<dbReference type="EC" id="1.1.1.22" evidence="3 7"/>
<comment type="pathway">
    <text evidence="1">Nucleotide-sugar biosynthesis; UDP-alpha-D-glucuronate biosynthesis; UDP-alpha-D-glucuronate from UDP-alpha-D-glucose: step 1/1.</text>
</comment>
<dbReference type="PANTHER" id="PTHR43750">
    <property type="entry name" value="UDP-GLUCOSE 6-DEHYDROGENASE TUAD"/>
    <property type="match status" value="1"/>
</dbReference>
<evidence type="ECO:0000256" key="7">
    <source>
        <dbReference type="PIRNR" id="PIRNR000124"/>
    </source>
</evidence>
<dbReference type="SUPFAM" id="SSF52413">
    <property type="entry name" value="UDP-glucose/GDP-mannose dehydrogenase C-terminal domain"/>
    <property type="match status" value="1"/>
</dbReference>
<feature type="binding site" evidence="10">
    <location>
        <position position="122"/>
    </location>
    <ligand>
        <name>NAD(+)</name>
        <dbReference type="ChEBI" id="CHEBI:57540"/>
    </ligand>
</feature>
<feature type="domain" description="UDP-glucose/GDP-mannose dehydrogenase C-terminal" evidence="11">
    <location>
        <begin position="320"/>
        <end position="421"/>
    </location>
</feature>
<dbReference type="InterPro" id="IPR014026">
    <property type="entry name" value="UDP-Glc/GDP-Man_DH_dimer"/>
</dbReference>
<dbReference type="AlphaFoldDB" id="A0A7I7X8X9"/>
<dbReference type="GO" id="GO:0000271">
    <property type="term" value="P:polysaccharide biosynthetic process"/>
    <property type="evidence" value="ECO:0007669"/>
    <property type="project" value="InterPro"/>
</dbReference>
<dbReference type="SUPFAM" id="SSF51735">
    <property type="entry name" value="NAD(P)-binding Rossmann-fold domains"/>
    <property type="match status" value="1"/>
</dbReference>
<dbReference type="InterPro" id="IPR001732">
    <property type="entry name" value="UDP-Glc/GDP-Man_DH_N"/>
</dbReference>
<evidence type="ECO:0000256" key="1">
    <source>
        <dbReference type="ARBA" id="ARBA00004701"/>
    </source>
</evidence>
<feature type="active site" description="Nucleophile" evidence="8">
    <location>
        <position position="264"/>
    </location>
</feature>
<dbReference type="KEGG" id="mmag:MMAD_04510"/>
<feature type="binding site" evidence="9">
    <location>
        <begin position="253"/>
        <end position="257"/>
    </location>
    <ligand>
        <name>substrate</name>
    </ligand>
</feature>
<sequence>MRLTVFGLGYLGLTHAVCMAELGHEVLGVEVDEAKVARLQAGDVPFYEPGLADLLTKHLDTGLLVISTSYRQAAEWGDVFFIAVGTPQKKGESAADLRYVEAVVDNLAPLVDRDVLVLGKSTVPVGTCAKLVERVRARSQGADIEIAWNPEFLREGFAIEDTLQPDRIVLGRRPSGRAEALTRELYADILRHDTPFILTDPETAELVKVSANAFLATKISFINAIAEVCEAVGADVRAVADAIGYDARIGRRYLNAGIGFGGGCLPKDIRAFMARAGELGASEALTFLREVDNVNMRRRTRMVDVVRGACHGSLLGVNVGILGAAFKPDSDDVRDSPALNVAGQLQLQGASVTVYDPKAIENSKAIFPTLSYAASADDACENADVVMVLTEWPEFVRIDPDDLSALVRTKTIVDGRLCLDRQRWSGCGWTYLT</sequence>
<feature type="binding site" evidence="9">
    <location>
        <begin position="152"/>
        <end position="155"/>
    </location>
    <ligand>
        <name>substrate</name>
    </ligand>
</feature>
<feature type="binding site" evidence="10">
    <location>
        <position position="35"/>
    </location>
    <ligand>
        <name>NAD(+)</name>
        <dbReference type="ChEBI" id="CHEBI:57540"/>
    </ligand>
</feature>
<evidence type="ECO:0000256" key="9">
    <source>
        <dbReference type="PIRSR" id="PIRSR500134-2"/>
    </source>
</evidence>
<feature type="binding site" evidence="10">
    <location>
        <position position="334"/>
    </location>
    <ligand>
        <name>NAD(+)</name>
        <dbReference type="ChEBI" id="CHEBI:57540"/>
    </ligand>
</feature>
<feature type="binding site" evidence="9">
    <location>
        <position position="327"/>
    </location>
    <ligand>
        <name>substrate</name>
    </ligand>
</feature>
<evidence type="ECO:0000256" key="2">
    <source>
        <dbReference type="ARBA" id="ARBA00006601"/>
    </source>
</evidence>
<dbReference type="SMART" id="SM00984">
    <property type="entry name" value="UDPG_MGDP_dh_C"/>
    <property type="match status" value="1"/>
</dbReference>
<evidence type="ECO:0000256" key="5">
    <source>
        <dbReference type="ARBA" id="ARBA00023027"/>
    </source>
</evidence>
<keyword evidence="13" id="KW-1185">Reference proteome</keyword>
<proteinExistence type="inferred from homology"/>
<accession>A0A7I7X8X9</accession>
<evidence type="ECO:0000256" key="10">
    <source>
        <dbReference type="PIRSR" id="PIRSR500134-3"/>
    </source>
</evidence>
<evidence type="ECO:0000313" key="13">
    <source>
        <dbReference type="Proteomes" id="UP000466517"/>
    </source>
</evidence>
<dbReference type="Proteomes" id="UP000466517">
    <property type="component" value="Chromosome"/>
</dbReference>
<dbReference type="Gene3D" id="3.40.50.720">
    <property type="entry name" value="NAD(P)-binding Rossmann-like Domain"/>
    <property type="match status" value="2"/>
</dbReference>
<feature type="binding site" evidence="9">
    <location>
        <position position="261"/>
    </location>
    <ligand>
        <name>substrate</name>
    </ligand>
</feature>
<dbReference type="Pfam" id="PF00984">
    <property type="entry name" value="UDPG_MGDP_dh"/>
    <property type="match status" value="1"/>
</dbReference>
<feature type="binding site" evidence="9">
    <location>
        <position position="208"/>
    </location>
    <ligand>
        <name>substrate</name>
    </ligand>
</feature>
<dbReference type="InterPro" id="IPR036220">
    <property type="entry name" value="UDP-Glc/GDP-Man_DH_C_sf"/>
</dbReference>
<dbReference type="UniPathway" id="UPA00038">
    <property type="reaction ID" value="UER00491"/>
</dbReference>
<dbReference type="PANTHER" id="PTHR43750:SF3">
    <property type="entry name" value="UDP-GLUCOSE 6-DEHYDROGENASE TUAD"/>
    <property type="match status" value="1"/>
</dbReference>
<dbReference type="Gene3D" id="1.20.5.100">
    <property type="entry name" value="Cytochrome c1, transmembrane anchor, C-terminal"/>
    <property type="match status" value="1"/>
</dbReference>
<feature type="binding site" evidence="10">
    <location>
        <position position="155"/>
    </location>
    <ligand>
        <name>NAD(+)</name>
        <dbReference type="ChEBI" id="CHEBI:57540"/>
    </ligand>
</feature>
<comment type="similarity">
    <text evidence="2 7">Belongs to the UDP-glucose/GDP-mannose dehydrogenase family.</text>
</comment>
<dbReference type="GO" id="GO:0051287">
    <property type="term" value="F:NAD binding"/>
    <property type="evidence" value="ECO:0007669"/>
    <property type="project" value="InterPro"/>
</dbReference>
<feature type="binding site" evidence="10">
    <location>
        <position position="86"/>
    </location>
    <ligand>
        <name>NAD(+)</name>
        <dbReference type="ChEBI" id="CHEBI:57540"/>
    </ligand>
</feature>
<dbReference type="InterPro" id="IPR008927">
    <property type="entry name" value="6-PGluconate_DH-like_C_sf"/>
</dbReference>
<dbReference type="NCBIfam" id="TIGR03026">
    <property type="entry name" value="NDP-sugDHase"/>
    <property type="match status" value="1"/>
</dbReference>
<keyword evidence="4 7" id="KW-0560">Oxidoreductase</keyword>
<name>A0A7I7X8X9_9MYCO</name>
<evidence type="ECO:0000256" key="3">
    <source>
        <dbReference type="ARBA" id="ARBA00012954"/>
    </source>
</evidence>
<dbReference type="PIRSF" id="PIRSF000124">
    <property type="entry name" value="UDPglc_GDPman_dh"/>
    <property type="match status" value="1"/>
</dbReference>
<reference evidence="12 13" key="1">
    <citation type="journal article" date="2019" name="Emerg. Microbes Infect.">
        <title>Comprehensive subspecies identification of 175 nontuberculous mycobacteria species based on 7547 genomic profiles.</title>
        <authorList>
            <person name="Matsumoto Y."/>
            <person name="Kinjo T."/>
            <person name="Motooka D."/>
            <person name="Nabeya D."/>
            <person name="Jung N."/>
            <person name="Uechi K."/>
            <person name="Horii T."/>
            <person name="Iida T."/>
            <person name="Fujita J."/>
            <person name="Nakamura S."/>
        </authorList>
    </citation>
    <scope>NUCLEOTIDE SEQUENCE [LARGE SCALE GENOMIC DNA]</scope>
    <source>
        <strain evidence="12 13">JCM 13574</strain>
    </source>
</reference>
<dbReference type="RefSeq" id="WP_163731924.1">
    <property type="nucleotide sequence ID" value="NZ_AP022610.1"/>
</dbReference>
<dbReference type="InterPro" id="IPR017476">
    <property type="entry name" value="UDP-Glc/GDP-Man"/>
</dbReference>
<dbReference type="InterPro" id="IPR028357">
    <property type="entry name" value="UDPglc_DH_bac"/>
</dbReference>
<evidence type="ECO:0000313" key="12">
    <source>
        <dbReference type="EMBL" id="BBZ26156.1"/>
    </source>
</evidence>
<dbReference type="PIRSF" id="PIRSF500134">
    <property type="entry name" value="UDPglc_DH_bac"/>
    <property type="match status" value="1"/>
</dbReference>
<comment type="catalytic activity">
    <reaction evidence="6 7">
        <text>UDP-alpha-D-glucose + 2 NAD(+) + H2O = UDP-alpha-D-glucuronate + 2 NADH + 3 H(+)</text>
        <dbReference type="Rhea" id="RHEA:23596"/>
        <dbReference type="ChEBI" id="CHEBI:15377"/>
        <dbReference type="ChEBI" id="CHEBI:15378"/>
        <dbReference type="ChEBI" id="CHEBI:57540"/>
        <dbReference type="ChEBI" id="CHEBI:57945"/>
        <dbReference type="ChEBI" id="CHEBI:58052"/>
        <dbReference type="ChEBI" id="CHEBI:58885"/>
        <dbReference type="EC" id="1.1.1.22"/>
    </reaction>
</comment>
<dbReference type="GO" id="GO:0006065">
    <property type="term" value="P:UDP-glucuronate biosynthetic process"/>
    <property type="evidence" value="ECO:0007669"/>
    <property type="project" value="UniProtKB-UniPathway"/>
</dbReference>
<feature type="binding site" evidence="10">
    <location>
        <position position="267"/>
    </location>
    <ligand>
        <name>NAD(+)</name>
        <dbReference type="ChEBI" id="CHEBI:57540"/>
    </ligand>
</feature>
<dbReference type="GO" id="GO:0003979">
    <property type="term" value="F:UDP-glucose 6-dehydrogenase activity"/>
    <property type="evidence" value="ECO:0007669"/>
    <property type="project" value="UniProtKB-EC"/>
</dbReference>
<dbReference type="Pfam" id="PF03720">
    <property type="entry name" value="UDPG_MGDP_dh_C"/>
    <property type="match status" value="1"/>
</dbReference>